<evidence type="ECO:0000313" key="1">
    <source>
        <dbReference type="EMBL" id="HHI00687.1"/>
    </source>
</evidence>
<name>A0A7C5NX28_THELI</name>
<dbReference type="EMBL" id="DRTU01000187">
    <property type="protein sequence ID" value="HHI00687.1"/>
    <property type="molecule type" value="Genomic_DNA"/>
</dbReference>
<reference evidence="1" key="1">
    <citation type="journal article" date="2020" name="mSystems">
        <title>Genome- and Community-Level Interaction Insights into Carbon Utilization and Element Cycling Functions of Hydrothermarchaeota in Hydrothermal Sediment.</title>
        <authorList>
            <person name="Zhou Z."/>
            <person name="Liu Y."/>
            <person name="Xu W."/>
            <person name="Pan J."/>
            <person name="Luo Z.H."/>
            <person name="Li M."/>
        </authorList>
    </citation>
    <scope>NUCLEOTIDE SEQUENCE [LARGE SCALE GENOMIC DNA]</scope>
    <source>
        <strain evidence="1">HyVt-93</strain>
    </source>
</reference>
<gene>
    <name evidence="1" type="ORF">ENL40_04340</name>
</gene>
<comment type="caution">
    <text evidence="1">The sequence shown here is derived from an EMBL/GenBank/DDBJ whole genome shotgun (WGS) entry which is preliminary data.</text>
</comment>
<dbReference type="AlphaFoldDB" id="A0A7C5NX28"/>
<protein>
    <submittedName>
        <fullName evidence="1">Uncharacterized protein</fullName>
    </submittedName>
</protein>
<sequence length="228" mass="26561">MKLVPSVAYLRIQRQFYVGYSMALAGWIGEHLIIRKSLPKPSFVDKALRKLGFSLVGEEISEDEYSYFFRRKDVGISAFFEPSNDLLFLQIYPLKKRITSGISVRSQYIEFHDQFVVSIEPAQKLPPGIRSLGINPLILEDYYPVSTPYWGMVHEDWENDLKMLVMRNEIFEDLERNEYRCPVCFSELSVEDNYLKCHTCGFVYTAESEFEKVISKFSLGIGEEEIIF</sequence>
<accession>A0A7C5NX28</accession>
<dbReference type="Proteomes" id="UP000886217">
    <property type="component" value="Unassembled WGS sequence"/>
</dbReference>
<proteinExistence type="predicted"/>
<organism evidence="1">
    <name type="scientific">Thermococcus litoralis</name>
    <dbReference type="NCBI Taxonomy" id="2265"/>
    <lineage>
        <taxon>Archaea</taxon>
        <taxon>Methanobacteriati</taxon>
        <taxon>Methanobacteriota</taxon>
        <taxon>Thermococci</taxon>
        <taxon>Thermococcales</taxon>
        <taxon>Thermococcaceae</taxon>
        <taxon>Thermococcus</taxon>
    </lineage>
</organism>